<comment type="caution">
    <text evidence="8">The sequence shown here is derived from an EMBL/GenBank/DDBJ whole genome shotgun (WGS) entry which is preliminary data.</text>
</comment>
<keyword evidence="5" id="KW-1133">Transmembrane helix</keyword>
<keyword evidence="3" id="KW-0731">Sigma factor</keyword>
<dbReference type="GO" id="GO:0006352">
    <property type="term" value="P:DNA-templated transcription initiation"/>
    <property type="evidence" value="ECO:0007669"/>
    <property type="project" value="InterPro"/>
</dbReference>
<dbReference type="InterPro" id="IPR014284">
    <property type="entry name" value="RNA_pol_sigma-70_dom"/>
</dbReference>
<evidence type="ECO:0000256" key="3">
    <source>
        <dbReference type="ARBA" id="ARBA00023082"/>
    </source>
</evidence>
<dbReference type="InterPro" id="IPR013325">
    <property type="entry name" value="RNA_pol_sigma_r2"/>
</dbReference>
<dbReference type="Pfam" id="PF04542">
    <property type="entry name" value="Sigma70_r2"/>
    <property type="match status" value="1"/>
</dbReference>
<dbReference type="Gene3D" id="1.10.1740.10">
    <property type="match status" value="1"/>
</dbReference>
<evidence type="ECO:0000256" key="5">
    <source>
        <dbReference type="SAM" id="Phobius"/>
    </source>
</evidence>
<dbReference type="PANTHER" id="PTHR43133">
    <property type="entry name" value="RNA POLYMERASE ECF-TYPE SIGMA FACTO"/>
    <property type="match status" value="1"/>
</dbReference>
<dbReference type="EMBL" id="PYAW01000005">
    <property type="protein sequence ID" value="PSL44741.1"/>
    <property type="molecule type" value="Genomic_DNA"/>
</dbReference>
<dbReference type="AlphaFoldDB" id="A0A2P8HEW4"/>
<dbReference type="InterPro" id="IPR036388">
    <property type="entry name" value="WH-like_DNA-bd_sf"/>
</dbReference>
<keyword evidence="9" id="KW-1185">Reference proteome</keyword>
<dbReference type="InterPro" id="IPR013249">
    <property type="entry name" value="RNA_pol_sigma70_r4_t2"/>
</dbReference>
<evidence type="ECO:0000313" key="8">
    <source>
        <dbReference type="EMBL" id="PSL44741.1"/>
    </source>
</evidence>
<dbReference type="GO" id="GO:0016987">
    <property type="term" value="F:sigma factor activity"/>
    <property type="evidence" value="ECO:0007669"/>
    <property type="project" value="UniProtKB-KW"/>
</dbReference>
<dbReference type="SUPFAM" id="SSF88659">
    <property type="entry name" value="Sigma3 and sigma4 domains of RNA polymerase sigma factors"/>
    <property type="match status" value="1"/>
</dbReference>
<dbReference type="Gene3D" id="1.10.10.10">
    <property type="entry name" value="Winged helix-like DNA-binding domain superfamily/Winged helix DNA-binding domain"/>
    <property type="match status" value="1"/>
</dbReference>
<dbReference type="Proteomes" id="UP000240971">
    <property type="component" value="Unassembled WGS sequence"/>
</dbReference>
<keyword evidence="2" id="KW-0805">Transcription regulation</keyword>
<keyword evidence="4" id="KW-0804">Transcription</keyword>
<dbReference type="Pfam" id="PF08281">
    <property type="entry name" value="Sigma70_r4_2"/>
    <property type="match status" value="1"/>
</dbReference>
<evidence type="ECO:0000256" key="1">
    <source>
        <dbReference type="ARBA" id="ARBA00010641"/>
    </source>
</evidence>
<dbReference type="NCBIfam" id="TIGR02937">
    <property type="entry name" value="sigma70-ECF"/>
    <property type="match status" value="1"/>
</dbReference>
<name>A0A2P8HEW4_CHINA</name>
<keyword evidence="5" id="KW-0812">Transmembrane</keyword>
<organism evidence="8 9">
    <name type="scientific">Chitinophaga niastensis</name>
    <dbReference type="NCBI Taxonomy" id="536980"/>
    <lineage>
        <taxon>Bacteria</taxon>
        <taxon>Pseudomonadati</taxon>
        <taxon>Bacteroidota</taxon>
        <taxon>Chitinophagia</taxon>
        <taxon>Chitinophagales</taxon>
        <taxon>Chitinophagaceae</taxon>
        <taxon>Chitinophaga</taxon>
    </lineage>
</organism>
<evidence type="ECO:0000256" key="4">
    <source>
        <dbReference type="ARBA" id="ARBA00023163"/>
    </source>
</evidence>
<comment type="similarity">
    <text evidence="1">Belongs to the sigma-70 factor family. ECF subfamily.</text>
</comment>
<dbReference type="GO" id="GO:0003677">
    <property type="term" value="F:DNA binding"/>
    <property type="evidence" value="ECO:0007669"/>
    <property type="project" value="InterPro"/>
</dbReference>
<dbReference type="InterPro" id="IPR039425">
    <property type="entry name" value="RNA_pol_sigma-70-like"/>
</dbReference>
<proteinExistence type="inferred from homology"/>
<dbReference type="PANTHER" id="PTHR43133:SF46">
    <property type="entry name" value="RNA POLYMERASE SIGMA-70 FACTOR ECF SUBFAMILY"/>
    <property type="match status" value="1"/>
</dbReference>
<gene>
    <name evidence="8" type="ORF">CLV51_105113</name>
</gene>
<feature type="transmembrane region" description="Helical" evidence="5">
    <location>
        <begin position="188"/>
        <end position="207"/>
    </location>
</feature>
<feature type="domain" description="RNA polymerase sigma factor 70 region 4 type 2" evidence="7">
    <location>
        <begin position="134"/>
        <end position="184"/>
    </location>
</feature>
<feature type="domain" description="RNA polymerase sigma-70 region 2" evidence="6">
    <location>
        <begin position="36"/>
        <end position="102"/>
    </location>
</feature>
<dbReference type="InterPro" id="IPR013324">
    <property type="entry name" value="RNA_pol_sigma_r3/r4-like"/>
</dbReference>
<dbReference type="InterPro" id="IPR007627">
    <property type="entry name" value="RNA_pol_sigma70_r2"/>
</dbReference>
<accession>A0A2P8HEW4</accession>
<keyword evidence="5" id="KW-0472">Membrane</keyword>
<evidence type="ECO:0000259" key="6">
    <source>
        <dbReference type="Pfam" id="PF04542"/>
    </source>
</evidence>
<dbReference type="SUPFAM" id="SSF88946">
    <property type="entry name" value="Sigma2 domain of RNA polymerase sigma factors"/>
    <property type="match status" value="1"/>
</dbReference>
<reference evidence="8 9" key="1">
    <citation type="submission" date="2018-03" db="EMBL/GenBank/DDBJ databases">
        <title>Genomic Encyclopedia of Archaeal and Bacterial Type Strains, Phase II (KMG-II): from individual species to whole genera.</title>
        <authorList>
            <person name="Goeker M."/>
        </authorList>
    </citation>
    <scope>NUCLEOTIDE SEQUENCE [LARGE SCALE GENOMIC DNA]</scope>
    <source>
        <strain evidence="8 9">DSM 24859</strain>
    </source>
</reference>
<evidence type="ECO:0000259" key="7">
    <source>
        <dbReference type="Pfam" id="PF08281"/>
    </source>
</evidence>
<sequence length="209" mass="24129">MIVSEQDLKGMHNNTGHETALFHQIAQGDESAFEALFHLYVPKIKPVIARIIQVEGPEKDIIQEIFLGIWMSREKLIEVVAPHNWIFKMVYHRCYTWLQRQGVRNKASNIITRENPDYSNLTEENLSFSETAGLVRQAIHQLPPQAKKIYLLSRETELKIAEIASQLELSPQTVKNSLVRSLKSIREYLIGHGIILPLMLLFSYLLYFS</sequence>
<protein>
    <submittedName>
        <fullName evidence="8">RNA polymerase sigma-70 factor (ECF subfamily)</fullName>
    </submittedName>
</protein>
<evidence type="ECO:0000313" key="9">
    <source>
        <dbReference type="Proteomes" id="UP000240971"/>
    </source>
</evidence>
<evidence type="ECO:0000256" key="2">
    <source>
        <dbReference type="ARBA" id="ARBA00023015"/>
    </source>
</evidence>